<keyword evidence="2" id="KW-1185">Reference proteome</keyword>
<protein>
    <submittedName>
        <fullName evidence="1">Uncharacterized protein</fullName>
    </submittedName>
</protein>
<dbReference type="EMBL" id="JAFHAP010000013">
    <property type="protein sequence ID" value="MBN2910572.1"/>
    <property type="molecule type" value="Genomic_DNA"/>
</dbReference>
<dbReference type="Proteomes" id="UP001177120">
    <property type="component" value="Unassembled WGS sequence"/>
</dbReference>
<name>A0ABS2WM34_9BACL</name>
<evidence type="ECO:0000313" key="1">
    <source>
        <dbReference type="EMBL" id="MBN2910572.1"/>
    </source>
</evidence>
<organism evidence="1 2">
    <name type="scientific">Polycladomyces zharkentensis</name>
    <dbReference type="NCBI Taxonomy" id="2807616"/>
    <lineage>
        <taxon>Bacteria</taxon>
        <taxon>Bacillati</taxon>
        <taxon>Bacillota</taxon>
        <taxon>Bacilli</taxon>
        <taxon>Bacillales</taxon>
        <taxon>Thermoactinomycetaceae</taxon>
        <taxon>Polycladomyces</taxon>
    </lineage>
</organism>
<dbReference type="RefSeq" id="WP_205496616.1">
    <property type="nucleotide sequence ID" value="NZ_JAFHAP010000013.1"/>
</dbReference>
<sequence>MWHHHQSKQGPDRYQFSNVNLHSESIYGEEIDSYTYPNTDPMSTDPGESVSDVYPLVIMPGQSAYISRDSELENLNKKEEFKKTTMEVDAIPVNPADAKELRSLVSVSNVKTEFKTNYDEITQENVNIYMFLFKPPTTRIITSIKLMAESFFLIKRETQSVLLLWAHNCTQ</sequence>
<proteinExistence type="predicted"/>
<reference evidence="1" key="1">
    <citation type="journal article" date="2024" name="Int. J. Syst. Evol. Microbiol.">
        <title>Polycladomyces zharkentensis sp. nov., a novel thermophilic cellulose- and starch-degrading member of the Bacillota from a geothermal aquifer in Kazakhstan.</title>
        <authorList>
            <person name="Mashzhan A."/>
            <person name="Kistaubayeva A."/>
            <person name="Javier-Lopez R."/>
            <person name="Bissenova U."/>
            <person name="Bissenbay A."/>
            <person name="Birkeland N.K."/>
        </authorList>
    </citation>
    <scope>NUCLEOTIDE SEQUENCE</scope>
    <source>
        <strain evidence="1">ZKZ2T</strain>
    </source>
</reference>
<comment type="caution">
    <text evidence="1">The sequence shown here is derived from an EMBL/GenBank/DDBJ whole genome shotgun (WGS) entry which is preliminary data.</text>
</comment>
<gene>
    <name evidence="1" type="ORF">JQC72_13780</name>
</gene>
<evidence type="ECO:0000313" key="2">
    <source>
        <dbReference type="Proteomes" id="UP001177120"/>
    </source>
</evidence>
<accession>A0ABS2WM34</accession>